<evidence type="ECO:0000313" key="1">
    <source>
        <dbReference type="EMBL" id="CAB4161864.1"/>
    </source>
</evidence>
<proteinExistence type="predicted"/>
<sequence>MAIYLNNNVGIKLATAAAPTTPSIDISAYVTNAVINQIVDELEVTSMGDSAHKFVAGLQSATFSIDFINDWAASQVMQTLNAAFGTTLAVSAITVKGTAVSAANPSYQFSILVNNLTPLGQGGVAEVATSSLSFTVNSAVTVSPSVAF</sequence>
<protein>
    <submittedName>
        <fullName evidence="1">Uncharacterized protein</fullName>
    </submittedName>
</protein>
<name>A0A6J5P301_9CAUD</name>
<reference evidence="1" key="1">
    <citation type="submission" date="2020-04" db="EMBL/GenBank/DDBJ databases">
        <authorList>
            <person name="Chiriac C."/>
            <person name="Salcher M."/>
            <person name="Ghai R."/>
            <person name="Kavagutti S V."/>
        </authorList>
    </citation>
    <scope>NUCLEOTIDE SEQUENCE</scope>
</reference>
<dbReference type="EMBL" id="LR796726">
    <property type="protein sequence ID" value="CAB4161864.1"/>
    <property type="molecule type" value="Genomic_DNA"/>
</dbReference>
<gene>
    <name evidence="1" type="ORF">UFOVP789_5</name>
</gene>
<accession>A0A6J5P301</accession>
<organism evidence="1">
    <name type="scientific">uncultured Caudovirales phage</name>
    <dbReference type="NCBI Taxonomy" id="2100421"/>
    <lineage>
        <taxon>Viruses</taxon>
        <taxon>Duplodnaviria</taxon>
        <taxon>Heunggongvirae</taxon>
        <taxon>Uroviricota</taxon>
        <taxon>Caudoviricetes</taxon>
        <taxon>Peduoviridae</taxon>
        <taxon>Maltschvirus</taxon>
        <taxon>Maltschvirus maltsch</taxon>
    </lineage>
</organism>